<dbReference type="EMBL" id="JACIFX010000044">
    <property type="protein sequence ID" value="MBB4233374.1"/>
    <property type="molecule type" value="Genomic_DNA"/>
</dbReference>
<feature type="non-terminal residue" evidence="1">
    <location>
        <position position="1"/>
    </location>
</feature>
<gene>
    <name evidence="1" type="ORF">GGD56_007280</name>
</gene>
<proteinExistence type="predicted"/>
<evidence type="ECO:0000313" key="1">
    <source>
        <dbReference type="EMBL" id="MBB4233374.1"/>
    </source>
</evidence>
<accession>A0ABR6J128</accession>
<reference evidence="1 2" key="1">
    <citation type="submission" date="2020-08" db="EMBL/GenBank/DDBJ databases">
        <title>Genomic Encyclopedia of Type Strains, Phase IV (KMG-V): Genome sequencing to study the core and pangenomes of soil and plant-associated prokaryotes.</title>
        <authorList>
            <person name="Whitman W."/>
        </authorList>
    </citation>
    <scope>NUCLEOTIDE SEQUENCE [LARGE SCALE GENOMIC DNA]</scope>
    <source>
        <strain evidence="1 2">SEMIA 4087</strain>
    </source>
</reference>
<sequence>STSIKSHDGLIDLSHLGIYLPEAHIVLPFEQVVPSNH</sequence>
<organism evidence="1 2">
    <name type="scientific">Rhizobium mongolense</name>
    <dbReference type="NCBI Taxonomy" id="57676"/>
    <lineage>
        <taxon>Bacteria</taxon>
        <taxon>Pseudomonadati</taxon>
        <taxon>Pseudomonadota</taxon>
        <taxon>Alphaproteobacteria</taxon>
        <taxon>Hyphomicrobiales</taxon>
        <taxon>Rhizobiaceae</taxon>
        <taxon>Rhizobium/Agrobacterium group</taxon>
        <taxon>Rhizobium</taxon>
    </lineage>
</organism>
<dbReference type="Proteomes" id="UP000551353">
    <property type="component" value="Unassembled WGS sequence"/>
</dbReference>
<keyword evidence="2" id="KW-1185">Reference proteome</keyword>
<protein>
    <submittedName>
        <fullName evidence="1">Uncharacterized protein</fullName>
    </submittedName>
</protein>
<comment type="caution">
    <text evidence="1">The sequence shown here is derived from an EMBL/GenBank/DDBJ whole genome shotgun (WGS) entry which is preliminary data.</text>
</comment>
<name>A0ABR6J128_9HYPH</name>
<evidence type="ECO:0000313" key="2">
    <source>
        <dbReference type="Proteomes" id="UP000551353"/>
    </source>
</evidence>